<dbReference type="SUPFAM" id="SSF46689">
    <property type="entry name" value="Homeodomain-like"/>
    <property type="match status" value="2"/>
</dbReference>
<dbReference type="PROSITE" id="PS00041">
    <property type="entry name" value="HTH_ARAC_FAMILY_1"/>
    <property type="match status" value="1"/>
</dbReference>
<dbReference type="InterPro" id="IPR018062">
    <property type="entry name" value="HTH_AraC-typ_CS"/>
</dbReference>
<keyword evidence="3" id="KW-0804">Transcription</keyword>
<feature type="domain" description="HTH araC/xylS-type" evidence="4">
    <location>
        <begin position="231"/>
        <end position="329"/>
    </location>
</feature>
<sequence>MGIKPGTTHISIVALPESMATPIHGLYETLMMLEAVDRNVSEDGTRLFEIEVVGPAPGILRGACGLPLDVHRAISDVRRTDIVIITSMFFDDEWIIGRHPEIVAWLKDMHDRGASLCSACAGALLLAETGLLDGREATTHWAFAPTFRRNFPTVRLRIEEVLVTAGPRHEFVMSGAASSWQDLILYLIARHSGPTTAQAISKFLLFPWHEATQAPDISFTPSDDHGDAVIRALQAWLREHYAIISPVDEMVQRSGLPESSFKRRFRNATGYSPLHYVQHLRVEEAKTLLERTDMPIDQTCWAVGYEEPAFFRRLFKRITRLTPGQYRRKFHFPSLAMVTAEQEYA</sequence>
<dbReference type="InterPro" id="IPR018060">
    <property type="entry name" value="HTH_AraC"/>
</dbReference>
<keyword evidence="1" id="KW-0805">Transcription regulation</keyword>
<evidence type="ECO:0000256" key="2">
    <source>
        <dbReference type="ARBA" id="ARBA00023125"/>
    </source>
</evidence>
<dbReference type="Pfam" id="PF01965">
    <property type="entry name" value="DJ-1_PfpI"/>
    <property type="match status" value="1"/>
</dbReference>
<dbReference type="Gene3D" id="3.40.50.880">
    <property type="match status" value="1"/>
</dbReference>
<evidence type="ECO:0000256" key="3">
    <source>
        <dbReference type="ARBA" id="ARBA00023163"/>
    </source>
</evidence>
<dbReference type="SUPFAM" id="SSF52317">
    <property type="entry name" value="Class I glutamine amidotransferase-like"/>
    <property type="match status" value="1"/>
</dbReference>
<reference evidence="6" key="1">
    <citation type="journal article" date="2019" name="Int. J. Syst. Evol. Microbiol.">
        <title>The Global Catalogue of Microorganisms (GCM) 10K type strain sequencing project: providing services to taxonomists for standard genome sequencing and annotation.</title>
        <authorList>
            <consortium name="The Broad Institute Genomics Platform"/>
            <consortium name="The Broad Institute Genome Sequencing Center for Infectious Disease"/>
            <person name="Wu L."/>
            <person name="Ma J."/>
        </authorList>
    </citation>
    <scope>NUCLEOTIDE SEQUENCE [LARGE SCALE GENOMIC DNA]</scope>
    <source>
        <strain evidence="6">CECT 7698</strain>
    </source>
</reference>
<proteinExistence type="predicted"/>
<accession>A0ABV7LK54</accession>
<keyword evidence="6" id="KW-1185">Reference proteome</keyword>
<dbReference type="InterPro" id="IPR029062">
    <property type="entry name" value="Class_I_gatase-like"/>
</dbReference>
<dbReference type="EMBL" id="JBHRUG010000009">
    <property type="protein sequence ID" value="MFC3282749.1"/>
    <property type="molecule type" value="Genomic_DNA"/>
</dbReference>
<name>A0ABV7LK54_9GAMM</name>
<organism evidence="5 6">
    <name type="scientific">Litchfieldella rifensis</name>
    <dbReference type="NCBI Taxonomy" id="762643"/>
    <lineage>
        <taxon>Bacteria</taxon>
        <taxon>Pseudomonadati</taxon>
        <taxon>Pseudomonadota</taxon>
        <taxon>Gammaproteobacteria</taxon>
        <taxon>Oceanospirillales</taxon>
        <taxon>Halomonadaceae</taxon>
        <taxon>Litchfieldella</taxon>
    </lineage>
</organism>
<dbReference type="InterPro" id="IPR009057">
    <property type="entry name" value="Homeodomain-like_sf"/>
</dbReference>
<dbReference type="InterPro" id="IPR052158">
    <property type="entry name" value="INH-QAR"/>
</dbReference>
<comment type="caution">
    <text evidence="5">The sequence shown here is derived from an EMBL/GenBank/DDBJ whole genome shotgun (WGS) entry which is preliminary data.</text>
</comment>
<evidence type="ECO:0000259" key="4">
    <source>
        <dbReference type="PROSITE" id="PS01124"/>
    </source>
</evidence>
<evidence type="ECO:0000256" key="1">
    <source>
        <dbReference type="ARBA" id="ARBA00023015"/>
    </source>
</evidence>
<evidence type="ECO:0000313" key="5">
    <source>
        <dbReference type="EMBL" id="MFC3282749.1"/>
    </source>
</evidence>
<dbReference type="SMART" id="SM00342">
    <property type="entry name" value="HTH_ARAC"/>
    <property type="match status" value="1"/>
</dbReference>
<dbReference type="PANTHER" id="PTHR43130:SF11">
    <property type="entry name" value="TRANSCRIPTIONAL REGULATORY PROTEIN"/>
    <property type="match status" value="1"/>
</dbReference>
<dbReference type="Proteomes" id="UP001595579">
    <property type="component" value="Unassembled WGS sequence"/>
</dbReference>
<gene>
    <name evidence="5" type="ORF">ACFOEV_03905</name>
</gene>
<dbReference type="PROSITE" id="PS01124">
    <property type="entry name" value="HTH_ARAC_FAMILY_2"/>
    <property type="match status" value="1"/>
</dbReference>
<dbReference type="PANTHER" id="PTHR43130">
    <property type="entry name" value="ARAC-FAMILY TRANSCRIPTIONAL REGULATOR"/>
    <property type="match status" value="1"/>
</dbReference>
<evidence type="ECO:0000313" key="6">
    <source>
        <dbReference type="Proteomes" id="UP001595579"/>
    </source>
</evidence>
<dbReference type="InterPro" id="IPR002818">
    <property type="entry name" value="DJ-1/PfpI"/>
</dbReference>
<dbReference type="CDD" id="cd03138">
    <property type="entry name" value="GATase1_AraC_2"/>
    <property type="match status" value="1"/>
</dbReference>
<dbReference type="Pfam" id="PF12833">
    <property type="entry name" value="HTH_18"/>
    <property type="match status" value="1"/>
</dbReference>
<keyword evidence="2" id="KW-0238">DNA-binding</keyword>
<dbReference type="Gene3D" id="1.10.10.60">
    <property type="entry name" value="Homeodomain-like"/>
    <property type="match status" value="2"/>
</dbReference>
<dbReference type="RefSeq" id="WP_386771807.1">
    <property type="nucleotide sequence ID" value="NZ_JBHRUG010000009.1"/>
</dbReference>
<protein>
    <submittedName>
        <fullName evidence="5">GlxA family transcriptional regulator</fullName>
    </submittedName>
</protein>